<comment type="similarity">
    <text evidence="1">Belongs to the Gfa family.</text>
</comment>
<dbReference type="GO" id="GO:0046872">
    <property type="term" value="F:metal ion binding"/>
    <property type="evidence" value="ECO:0007669"/>
    <property type="project" value="UniProtKB-KW"/>
</dbReference>
<sequence length="138" mass="14908">MASETGNAGCLCGSVRLQIDGDPVAVTQCHCTDCQKSTGGGTVLVVMIPKSNLNIVKGSLKRYSKDADSTKSVTRCFCENCGTPLYSELEFYPSLYAVKSGVWDQDPKLEPGSAVWTSSAPEWHHVPSHLPQFPKART</sequence>
<dbReference type="AlphaFoldDB" id="A0A2Z2NUN0"/>
<dbReference type="PANTHER" id="PTHR33337:SF40">
    <property type="entry name" value="CENP-V_GFA DOMAIN-CONTAINING PROTEIN-RELATED"/>
    <property type="match status" value="1"/>
</dbReference>
<dbReference type="OrthoDB" id="4188830at2"/>
<dbReference type="InterPro" id="IPR006913">
    <property type="entry name" value="CENP-V/GFA"/>
</dbReference>
<name>A0A2Z2NUN0_9GAMM</name>
<dbReference type="PROSITE" id="PS51891">
    <property type="entry name" value="CENP_V_GFA"/>
    <property type="match status" value="1"/>
</dbReference>
<evidence type="ECO:0000259" key="5">
    <source>
        <dbReference type="PROSITE" id="PS51891"/>
    </source>
</evidence>
<evidence type="ECO:0000256" key="4">
    <source>
        <dbReference type="ARBA" id="ARBA00023239"/>
    </source>
</evidence>
<dbReference type="Gene3D" id="3.90.1590.10">
    <property type="entry name" value="glutathione-dependent formaldehyde- activating enzyme (gfa)"/>
    <property type="match status" value="1"/>
</dbReference>
<keyword evidence="7" id="KW-1185">Reference proteome</keyword>
<evidence type="ECO:0000256" key="2">
    <source>
        <dbReference type="ARBA" id="ARBA00022723"/>
    </source>
</evidence>
<dbReference type="Proteomes" id="UP000250079">
    <property type="component" value="Chromosome"/>
</dbReference>
<evidence type="ECO:0000256" key="1">
    <source>
        <dbReference type="ARBA" id="ARBA00005495"/>
    </source>
</evidence>
<accession>A0A2Z2NUN0</accession>
<keyword evidence="2" id="KW-0479">Metal-binding</keyword>
<gene>
    <name evidence="6" type="primary">gfa_2</name>
    <name evidence="6" type="ORF">IMCC3135_16780</name>
</gene>
<evidence type="ECO:0000313" key="6">
    <source>
        <dbReference type="EMBL" id="ASJ73438.1"/>
    </source>
</evidence>
<dbReference type="SUPFAM" id="SSF51316">
    <property type="entry name" value="Mss4-like"/>
    <property type="match status" value="1"/>
</dbReference>
<protein>
    <submittedName>
        <fullName evidence="6">Glutathione-dependent formaldehyde-activating enzyme</fullName>
        <ecNumber evidence="6">4.4.1.22</ecNumber>
    </submittedName>
</protein>
<dbReference type="RefSeq" id="WP_157736049.1">
    <property type="nucleotide sequence ID" value="NZ_CP018632.1"/>
</dbReference>
<feature type="domain" description="CENP-V/GFA" evidence="5">
    <location>
        <begin position="4"/>
        <end position="124"/>
    </location>
</feature>
<dbReference type="Pfam" id="PF04828">
    <property type="entry name" value="GFA"/>
    <property type="match status" value="1"/>
</dbReference>
<keyword evidence="3" id="KW-0862">Zinc</keyword>
<evidence type="ECO:0000313" key="7">
    <source>
        <dbReference type="Proteomes" id="UP000250079"/>
    </source>
</evidence>
<evidence type="ECO:0000256" key="3">
    <source>
        <dbReference type="ARBA" id="ARBA00022833"/>
    </source>
</evidence>
<reference evidence="6 7" key="1">
    <citation type="submission" date="2016-12" db="EMBL/GenBank/DDBJ databases">
        <authorList>
            <person name="Song W.-J."/>
            <person name="Kurnit D.M."/>
        </authorList>
    </citation>
    <scope>NUCLEOTIDE SEQUENCE [LARGE SCALE GENOMIC DNA]</scope>
    <source>
        <strain evidence="6 7">IMCC3135</strain>
    </source>
</reference>
<dbReference type="PANTHER" id="PTHR33337">
    <property type="entry name" value="GFA DOMAIN-CONTAINING PROTEIN"/>
    <property type="match status" value="1"/>
</dbReference>
<organism evidence="6 7">
    <name type="scientific">Granulosicoccus antarcticus IMCC3135</name>
    <dbReference type="NCBI Taxonomy" id="1192854"/>
    <lineage>
        <taxon>Bacteria</taxon>
        <taxon>Pseudomonadati</taxon>
        <taxon>Pseudomonadota</taxon>
        <taxon>Gammaproteobacteria</taxon>
        <taxon>Chromatiales</taxon>
        <taxon>Granulosicoccaceae</taxon>
        <taxon>Granulosicoccus</taxon>
    </lineage>
</organism>
<dbReference type="EC" id="4.4.1.22" evidence="6"/>
<proteinExistence type="inferred from homology"/>
<dbReference type="GO" id="GO:0051907">
    <property type="term" value="F:S-(hydroxymethyl)glutathione synthase activity"/>
    <property type="evidence" value="ECO:0007669"/>
    <property type="project" value="UniProtKB-EC"/>
</dbReference>
<dbReference type="InterPro" id="IPR011057">
    <property type="entry name" value="Mss4-like_sf"/>
</dbReference>
<dbReference type="KEGG" id="gai:IMCC3135_16780"/>
<dbReference type="EMBL" id="CP018632">
    <property type="protein sequence ID" value="ASJ73438.1"/>
    <property type="molecule type" value="Genomic_DNA"/>
</dbReference>
<keyword evidence="4 6" id="KW-0456">Lyase</keyword>